<reference evidence="2" key="1">
    <citation type="submission" date="2021-06" db="EMBL/GenBank/DDBJ databases">
        <authorList>
            <person name="Hodson N. C."/>
            <person name="Mongue J. A."/>
            <person name="Jaron S. K."/>
        </authorList>
    </citation>
    <scope>NUCLEOTIDE SEQUENCE</scope>
</reference>
<comment type="caution">
    <text evidence="2">The sequence shown here is derived from an EMBL/GenBank/DDBJ whole genome shotgun (WGS) entry which is preliminary data.</text>
</comment>
<evidence type="ECO:0000313" key="3">
    <source>
        <dbReference type="Proteomes" id="UP000708208"/>
    </source>
</evidence>
<name>A0A8J2PSY6_9HEXA</name>
<feature type="domain" description="Cholesterol oxidase substrate-binding" evidence="1">
    <location>
        <begin position="20"/>
        <end position="162"/>
    </location>
</feature>
<dbReference type="Proteomes" id="UP000708208">
    <property type="component" value="Unassembled WGS sequence"/>
</dbReference>
<keyword evidence="3" id="KW-1185">Reference proteome</keyword>
<protein>
    <recommendedName>
        <fullName evidence="1">Cholesterol oxidase substrate-binding domain-containing protein</fullName>
    </recommendedName>
</protein>
<dbReference type="AlphaFoldDB" id="A0A8J2PSY6"/>
<organism evidence="2 3">
    <name type="scientific">Allacma fusca</name>
    <dbReference type="NCBI Taxonomy" id="39272"/>
    <lineage>
        <taxon>Eukaryota</taxon>
        <taxon>Metazoa</taxon>
        <taxon>Ecdysozoa</taxon>
        <taxon>Arthropoda</taxon>
        <taxon>Hexapoda</taxon>
        <taxon>Collembola</taxon>
        <taxon>Symphypleona</taxon>
        <taxon>Sminthuridae</taxon>
        <taxon>Allacma</taxon>
    </lineage>
</organism>
<evidence type="ECO:0000259" key="1">
    <source>
        <dbReference type="Pfam" id="PF09129"/>
    </source>
</evidence>
<proteinExistence type="predicted"/>
<sequence>MFQLWKDTRKEVGADPNFFAVEMRIVSIDDPEDVGIVGAESPAFGQFHPVQGRPDMNVAVVVEIASSDILNLPGDEIFLKFLITYEKKLMEYFRSGDGEEAVLRVEWSKGWGFSDKGPNTDRAILKCEKEHGKVGPWDFAIDVLKKYDPWGIYASNLTDMILGKLIRIVTFGLAGSGGSQIYYQSQNSHKEEVLGGASHFERISKLRNGVKKGF</sequence>
<gene>
    <name evidence="2" type="ORF">AFUS01_LOCUS45031</name>
</gene>
<evidence type="ECO:0000313" key="2">
    <source>
        <dbReference type="EMBL" id="CAG7835695.1"/>
    </source>
</evidence>
<dbReference type="Pfam" id="PF09129">
    <property type="entry name" value="Chol_subst-bind"/>
    <property type="match status" value="1"/>
</dbReference>
<dbReference type="InterPro" id="IPR015213">
    <property type="entry name" value="Cholesterol_OX_subst-bd"/>
</dbReference>
<accession>A0A8J2PSY6</accession>
<dbReference type="EMBL" id="CAJVCH010570731">
    <property type="protein sequence ID" value="CAG7835695.1"/>
    <property type="molecule type" value="Genomic_DNA"/>
</dbReference>